<dbReference type="PANTHER" id="PTHR33751">
    <property type="entry name" value="CBB3-TYPE CYTOCHROME C OXIDASE SUBUNIT FIXP"/>
    <property type="match status" value="1"/>
</dbReference>
<evidence type="ECO:0000256" key="3">
    <source>
        <dbReference type="ARBA" id="ARBA00022723"/>
    </source>
</evidence>
<dbReference type="RefSeq" id="WP_130424877.1">
    <property type="nucleotide sequence ID" value="NZ_SHKW01000007.1"/>
</dbReference>
<evidence type="ECO:0000256" key="2">
    <source>
        <dbReference type="ARBA" id="ARBA00022617"/>
    </source>
</evidence>
<evidence type="ECO:0000313" key="10">
    <source>
        <dbReference type="EMBL" id="RZU29629.1"/>
    </source>
</evidence>
<feature type="chain" id="PRO_5020612236" evidence="8">
    <location>
        <begin position="28"/>
        <end position="341"/>
    </location>
</feature>
<reference evidence="10 11" key="1">
    <citation type="submission" date="2019-02" db="EMBL/GenBank/DDBJ databases">
        <title>Genomic Encyclopedia of Archaeal and Bacterial Type Strains, Phase II (KMG-II): from individual species to whole genera.</title>
        <authorList>
            <person name="Goeker M."/>
        </authorList>
    </citation>
    <scope>NUCLEOTIDE SEQUENCE [LARGE SCALE GENOMIC DNA]</scope>
    <source>
        <strain evidence="10 11">DSM 18101</strain>
    </source>
</reference>
<feature type="region of interest" description="Disordered" evidence="7">
    <location>
        <begin position="199"/>
        <end position="219"/>
    </location>
</feature>
<dbReference type="SUPFAM" id="SSF46626">
    <property type="entry name" value="Cytochrome c"/>
    <property type="match status" value="2"/>
</dbReference>
<keyword evidence="3 6" id="KW-0479">Metal-binding</keyword>
<dbReference type="GO" id="GO:0009055">
    <property type="term" value="F:electron transfer activity"/>
    <property type="evidence" value="ECO:0007669"/>
    <property type="project" value="InterPro"/>
</dbReference>
<dbReference type="InterPro" id="IPR009056">
    <property type="entry name" value="Cyt_c-like_dom"/>
</dbReference>
<dbReference type="InterPro" id="IPR036909">
    <property type="entry name" value="Cyt_c-like_dom_sf"/>
</dbReference>
<accession>A0A4Q7Y1W3</accession>
<dbReference type="PROSITE" id="PS51007">
    <property type="entry name" value="CYTC"/>
    <property type="match status" value="1"/>
</dbReference>
<keyword evidence="11" id="KW-1185">Reference proteome</keyword>
<dbReference type="Pfam" id="PF00034">
    <property type="entry name" value="Cytochrom_C"/>
    <property type="match status" value="1"/>
</dbReference>
<sequence>MHAGRLFVLFGAASVVAILSSSFLLHAYQATAPKPNYDPPENLVRTDFPSWPYPRGIRDTRKDDGTLLHLPGSTQEFTPTQINGNHATIDWFPDRHPVPPPPIIDGRAGAYNACGQCHLIDGSGKPDTADLRGLAVDYIVQQIVDMKDDKRHASILHAPLAEMVAVSKGMTLDETRQAAEYFHSIKPVKRLRIVETDTVPVTHPGPHAVQQVDPSGATEPIGTRIIEVPEDFERTELRDPSSGFVAYVPKGSIKRGGALAKTGGDGKTLPCATCHGEGLKGMADAFPDIAGHSPTATARQLYDFKSGTRDGKNAITMKPVVMKLTDEDIVDLSAYVASLQP</sequence>
<evidence type="ECO:0000256" key="4">
    <source>
        <dbReference type="ARBA" id="ARBA00022982"/>
    </source>
</evidence>
<evidence type="ECO:0000313" key="11">
    <source>
        <dbReference type="Proteomes" id="UP000292958"/>
    </source>
</evidence>
<comment type="caution">
    <text evidence="10">The sequence shown here is derived from an EMBL/GenBank/DDBJ whole genome shotgun (WGS) entry which is preliminary data.</text>
</comment>
<evidence type="ECO:0000256" key="8">
    <source>
        <dbReference type="SAM" id="SignalP"/>
    </source>
</evidence>
<protein>
    <submittedName>
        <fullName evidence="10">Cytochrome c</fullName>
    </submittedName>
</protein>
<dbReference type="PANTHER" id="PTHR33751:SF9">
    <property type="entry name" value="CYTOCHROME C4"/>
    <property type="match status" value="1"/>
</dbReference>
<feature type="domain" description="Cytochrome c" evidence="9">
    <location>
        <begin position="251"/>
        <end position="340"/>
    </location>
</feature>
<keyword evidence="5 6" id="KW-0408">Iron</keyword>
<dbReference type="InterPro" id="IPR050597">
    <property type="entry name" value="Cytochrome_c_Oxidase_Subunit"/>
</dbReference>
<keyword evidence="4" id="KW-0249">Electron transport</keyword>
<name>A0A4Q7Y1W3_9BACT</name>
<evidence type="ECO:0000256" key="7">
    <source>
        <dbReference type="SAM" id="MobiDB-lite"/>
    </source>
</evidence>
<organism evidence="10 11">
    <name type="scientific">Edaphobacter modestus</name>
    <dbReference type="NCBI Taxonomy" id="388466"/>
    <lineage>
        <taxon>Bacteria</taxon>
        <taxon>Pseudomonadati</taxon>
        <taxon>Acidobacteriota</taxon>
        <taxon>Terriglobia</taxon>
        <taxon>Terriglobales</taxon>
        <taxon>Acidobacteriaceae</taxon>
        <taxon>Edaphobacter</taxon>
    </lineage>
</organism>
<dbReference type="EMBL" id="SHKW01000007">
    <property type="protein sequence ID" value="RZU29629.1"/>
    <property type="molecule type" value="Genomic_DNA"/>
</dbReference>
<keyword evidence="2 6" id="KW-0349">Heme</keyword>
<dbReference type="Proteomes" id="UP000292958">
    <property type="component" value="Unassembled WGS sequence"/>
</dbReference>
<dbReference type="GO" id="GO:0020037">
    <property type="term" value="F:heme binding"/>
    <property type="evidence" value="ECO:0007669"/>
    <property type="project" value="InterPro"/>
</dbReference>
<keyword evidence="1" id="KW-0813">Transport</keyword>
<dbReference type="AlphaFoldDB" id="A0A4Q7Y1W3"/>
<evidence type="ECO:0000256" key="5">
    <source>
        <dbReference type="ARBA" id="ARBA00023004"/>
    </source>
</evidence>
<gene>
    <name evidence="10" type="ORF">BDD14_6223</name>
</gene>
<evidence type="ECO:0000256" key="1">
    <source>
        <dbReference type="ARBA" id="ARBA00022448"/>
    </source>
</evidence>
<feature type="signal peptide" evidence="8">
    <location>
        <begin position="1"/>
        <end position="27"/>
    </location>
</feature>
<evidence type="ECO:0000259" key="9">
    <source>
        <dbReference type="PROSITE" id="PS51007"/>
    </source>
</evidence>
<evidence type="ECO:0000256" key="6">
    <source>
        <dbReference type="PROSITE-ProRule" id="PRU00433"/>
    </source>
</evidence>
<keyword evidence="8" id="KW-0732">Signal</keyword>
<dbReference type="Gene3D" id="1.10.760.10">
    <property type="entry name" value="Cytochrome c-like domain"/>
    <property type="match status" value="2"/>
</dbReference>
<dbReference type="GO" id="GO:0046872">
    <property type="term" value="F:metal ion binding"/>
    <property type="evidence" value="ECO:0007669"/>
    <property type="project" value="UniProtKB-KW"/>
</dbReference>
<dbReference type="OrthoDB" id="9773456at2"/>
<proteinExistence type="predicted"/>